<dbReference type="InParanoid" id="F1ZC32"/>
<dbReference type="eggNOG" id="ENOG5032U7S">
    <property type="taxonomic scope" value="Bacteria"/>
</dbReference>
<dbReference type="OrthoDB" id="5343663at2"/>
<dbReference type="Pfam" id="PF04663">
    <property type="entry name" value="Phenol_monoox"/>
    <property type="match status" value="1"/>
</dbReference>
<reference evidence="1 2" key="1">
    <citation type="journal article" date="2012" name="J. Bacteriol.">
        <title>Draft Genome Sequence of Novosphingobium nitrogenifigens Y88T.</title>
        <authorList>
            <person name="Strabala T.J."/>
            <person name="Macdonald L."/>
            <person name="Liu V."/>
            <person name="Smit A.M."/>
        </authorList>
    </citation>
    <scope>NUCLEOTIDE SEQUENCE [LARGE SCALE GENOMIC DNA]</scope>
    <source>
        <strain evidence="1 2">DSM 19370</strain>
    </source>
</reference>
<name>F1ZC32_9SPHN</name>
<sequence>MSVKAIGAYRFAPADRVENFHGNQLLTLLWDDHLMFAAPIVVPVPPSMPWSAVAGEVLPQLYAQHPDWAKVDMGEVEWTLDGEPFEPDAARSLAEQGVHHKSVIRFRTPGLVGLAGAHF</sequence>
<protein>
    <submittedName>
        <fullName evidence="1">Phenol hydroxylase subunit P4</fullName>
    </submittedName>
</protein>
<dbReference type="STRING" id="983920.Y88_3157"/>
<dbReference type="AlphaFoldDB" id="F1ZC32"/>
<organism evidence="1 2">
    <name type="scientific">Novosphingobium nitrogenifigens DSM 19370</name>
    <dbReference type="NCBI Taxonomy" id="983920"/>
    <lineage>
        <taxon>Bacteria</taxon>
        <taxon>Pseudomonadati</taxon>
        <taxon>Pseudomonadota</taxon>
        <taxon>Alphaproteobacteria</taxon>
        <taxon>Sphingomonadales</taxon>
        <taxon>Sphingomonadaceae</taxon>
        <taxon>Novosphingobium</taxon>
    </lineage>
</organism>
<dbReference type="InterPro" id="IPR043010">
    <property type="entry name" value="Phenol_hydroxylase_sf"/>
</dbReference>
<keyword evidence="2" id="KW-1185">Reference proteome</keyword>
<dbReference type="EMBL" id="AEWJ01000053">
    <property type="protein sequence ID" value="EGD57831.1"/>
    <property type="molecule type" value="Genomic_DNA"/>
</dbReference>
<dbReference type="HOGENOM" id="CLU_2057138_0_0_5"/>
<accession>F1ZC32</accession>
<dbReference type="InterPro" id="IPR006756">
    <property type="entry name" value="Phenol_hydroxylase"/>
</dbReference>
<dbReference type="Proteomes" id="UP000004728">
    <property type="component" value="Unassembled WGS sequence"/>
</dbReference>
<dbReference type="RefSeq" id="WP_008070802.1">
    <property type="nucleotide sequence ID" value="NZ_AQWK01000018.1"/>
</dbReference>
<evidence type="ECO:0000313" key="2">
    <source>
        <dbReference type="Proteomes" id="UP000004728"/>
    </source>
</evidence>
<dbReference type="Gene3D" id="3.10.20.560">
    <property type="entry name" value="Phenol hydroxylase"/>
    <property type="match status" value="1"/>
</dbReference>
<evidence type="ECO:0000313" key="1">
    <source>
        <dbReference type="EMBL" id="EGD57831.1"/>
    </source>
</evidence>
<comment type="caution">
    <text evidence="1">The sequence shown here is derived from an EMBL/GenBank/DDBJ whole genome shotgun (WGS) entry which is preliminary data.</text>
</comment>
<dbReference type="GO" id="GO:0018662">
    <property type="term" value="F:phenol 2-monooxygenase activity"/>
    <property type="evidence" value="ECO:0007669"/>
    <property type="project" value="InterPro"/>
</dbReference>
<proteinExistence type="predicted"/>
<gene>
    <name evidence="1" type="ORF">Y88_3157</name>
</gene>